<protein>
    <submittedName>
        <fullName evidence="1">Uncharacterized protein</fullName>
    </submittedName>
</protein>
<dbReference type="AlphaFoldDB" id="A0A443S013"/>
<sequence length="84" mass="9840">MDVAGYKYNIYRVKQNGSVELESKALLNEKERLRTFYTKHHTFPHHIPTPSSLARAGFHFTGEDDPIKEHKFWFPSCPFVLGKF</sequence>
<dbReference type="Gene3D" id="1.10.1170.10">
    <property type="entry name" value="Inhibitor Of Apoptosis Protein (2mihbC-IAP-1), Chain A"/>
    <property type="match status" value="1"/>
</dbReference>
<reference evidence="1 2" key="1">
    <citation type="journal article" date="2018" name="Gigascience">
        <title>Genomes of trombidid mites reveal novel predicted allergens and laterally-transferred genes associated with secondary metabolism.</title>
        <authorList>
            <person name="Dong X."/>
            <person name="Chaisiri K."/>
            <person name="Xia D."/>
            <person name="Armstrong S.D."/>
            <person name="Fang Y."/>
            <person name="Donnelly M.J."/>
            <person name="Kadowaki T."/>
            <person name="McGarry J.W."/>
            <person name="Darby A.C."/>
            <person name="Makepeace B.L."/>
        </authorList>
    </citation>
    <scope>NUCLEOTIDE SEQUENCE [LARGE SCALE GENOMIC DNA]</scope>
    <source>
        <strain evidence="1">UoL-UT</strain>
    </source>
</reference>
<proteinExistence type="predicted"/>
<dbReference type="SUPFAM" id="SSF57924">
    <property type="entry name" value="Inhibitor of apoptosis (IAP) repeat"/>
    <property type="match status" value="1"/>
</dbReference>
<dbReference type="InterPro" id="IPR001370">
    <property type="entry name" value="BIR_rpt"/>
</dbReference>
<gene>
    <name evidence="1" type="ORF">B4U80_11303</name>
</gene>
<dbReference type="EMBL" id="NCKV01015181">
    <property type="protein sequence ID" value="RWS20844.1"/>
    <property type="molecule type" value="Genomic_DNA"/>
</dbReference>
<feature type="non-terminal residue" evidence="1">
    <location>
        <position position="84"/>
    </location>
</feature>
<dbReference type="PROSITE" id="PS50143">
    <property type="entry name" value="BIR_REPEAT_2"/>
    <property type="match status" value="1"/>
</dbReference>
<comment type="caution">
    <text evidence="1">The sequence shown here is derived from an EMBL/GenBank/DDBJ whole genome shotgun (WGS) entry which is preliminary data.</text>
</comment>
<organism evidence="1 2">
    <name type="scientific">Leptotrombidium deliense</name>
    <dbReference type="NCBI Taxonomy" id="299467"/>
    <lineage>
        <taxon>Eukaryota</taxon>
        <taxon>Metazoa</taxon>
        <taxon>Ecdysozoa</taxon>
        <taxon>Arthropoda</taxon>
        <taxon>Chelicerata</taxon>
        <taxon>Arachnida</taxon>
        <taxon>Acari</taxon>
        <taxon>Acariformes</taxon>
        <taxon>Trombidiformes</taxon>
        <taxon>Prostigmata</taxon>
        <taxon>Anystina</taxon>
        <taxon>Parasitengona</taxon>
        <taxon>Trombiculoidea</taxon>
        <taxon>Trombiculidae</taxon>
        <taxon>Leptotrombidium</taxon>
    </lineage>
</organism>
<evidence type="ECO:0000313" key="2">
    <source>
        <dbReference type="Proteomes" id="UP000288716"/>
    </source>
</evidence>
<name>A0A443S013_9ACAR</name>
<dbReference type="VEuPathDB" id="VectorBase:LDEU011196"/>
<evidence type="ECO:0000313" key="1">
    <source>
        <dbReference type="EMBL" id="RWS20844.1"/>
    </source>
</evidence>
<dbReference type="OrthoDB" id="7543437at2759"/>
<accession>A0A443S013</accession>
<keyword evidence="2" id="KW-1185">Reference proteome</keyword>
<dbReference type="Proteomes" id="UP000288716">
    <property type="component" value="Unassembled WGS sequence"/>
</dbReference>
<dbReference type="SMART" id="SM00238">
    <property type="entry name" value="BIR"/>
    <property type="match status" value="1"/>
</dbReference>